<dbReference type="InterPro" id="IPR036163">
    <property type="entry name" value="HMA_dom_sf"/>
</dbReference>
<comment type="caution">
    <text evidence="6">The sequence shown here is derived from an EMBL/GenBank/DDBJ whole genome shotgun (WGS) entry which is preliminary data.</text>
</comment>
<evidence type="ECO:0000259" key="5">
    <source>
        <dbReference type="PROSITE" id="PS50846"/>
    </source>
</evidence>
<organism evidence="6 7">
    <name type="scientific">Danaus plexippus plexippus</name>
    <dbReference type="NCBI Taxonomy" id="278856"/>
    <lineage>
        <taxon>Eukaryota</taxon>
        <taxon>Metazoa</taxon>
        <taxon>Ecdysozoa</taxon>
        <taxon>Arthropoda</taxon>
        <taxon>Hexapoda</taxon>
        <taxon>Insecta</taxon>
        <taxon>Pterygota</taxon>
        <taxon>Neoptera</taxon>
        <taxon>Endopterygota</taxon>
        <taxon>Lepidoptera</taxon>
        <taxon>Glossata</taxon>
        <taxon>Ditrysia</taxon>
        <taxon>Papilionoidea</taxon>
        <taxon>Nymphalidae</taxon>
        <taxon>Danainae</taxon>
        <taxon>Danaini</taxon>
        <taxon>Danaina</taxon>
        <taxon>Danaus</taxon>
        <taxon>Danaus</taxon>
    </lineage>
</organism>
<dbReference type="GO" id="GO:0006825">
    <property type="term" value="P:copper ion transport"/>
    <property type="evidence" value="ECO:0007669"/>
    <property type="project" value="UniProtKB-KW"/>
</dbReference>
<evidence type="ECO:0000313" key="6">
    <source>
        <dbReference type="EMBL" id="OWR44525.1"/>
    </source>
</evidence>
<dbReference type="EMBL" id="AGBW02012735">
    <property type="protein sequence ID" value="OWR44525.1"/>
    <property type="molecule type" value="Genomic_DNA"/>
</dbReference>
<evidence type="ECO:0000256" key="3">
    <source>
        <dbReference type="ARBA" id="ARBA00023008"/>
    </source>
</evidence>
<dbReference type="Gene3D" id="3.30.70.100">
    <property type="match status" value="3"/>
</dbReference>
<feature type="domain" description="HMA" evidence="5">
    <location>
        <begin position="112"/>
        <end position="178"/>
    </location>
</feature>
<keyword evidence="1" id="KW-0479">Metal-binding</keyword>
<protein>
    <submittedName>
        <fullName evidence="6">Copper-transporting ATPase 1</fullName>
    </submittedName>
</protein>
<proteinExistence type="predicted"/>
<sequence length="283" mass="29882">MKAARDLYIVPGDPSPDLVSVRVPIHGMTCQSCVRSIEGSVRELPGIHYVKVELSEKAGYFKYDPSACSADSIRSHIEDMGFEVTDNSDGETRNLLNPEIPTDTLIDMSTDASLLLAVVGMTCQSCVDSIQGALKDVPGVTSSTVSLAQGTALVTFTPAEVTPDLIKDTIYNLGFDVDIISVTDKVESLRPALANQHHNEQKNNKNVLYSPEAENKDQGGSGDRRARAGGGEATAKTNGNAPSEISRCTLEVKGMTCASCVAAIEKHCAKLTGKAGFGSASSG</sequence>
<keyword evidence="7" id="KW-1185">Reference proteome</keyword>
<evidence type="ECO:0000256" key="2">
    <source>
        <dbReference type="ARBA" id="ARBA00022796"/>
    </source>
</evidence>
<dbReference type="SUPFAM" id="SSF55008">
    <property type="entry name" value="HMA, heavy metal-associated domain"/>
    <property type="match status" value="3"/>
</dbReference>
<dbReference type="KEGG" id="dpl:KGM_214430A"/>
<evidence type="ECO:0000256" key="4">
    <source>
        <dbReference type="SAM" id="MobiDB-lite"/>
    </source>
</evidence>
<name>A0A212ESQ3_DANPL</name>
<dbReference type="Pfam" id="PF00403">
    <property type="entry name" value="HMA"/>
    <property type="match status" value="2"/>
</dbReference>
<keyword evidence="2" id="KW-0406">Ion transport</keyword>
<dbReference type="PRINTS" id="PR00942">
    <property type="entry name" value="CUATPASEI"/>
</dbReference>
<dbReference type="InterPro" id="IPR017969">
    <property type="entry name" value="Heavy-metal-associated_CS"/>
</dbReference>
<dbReference type="CDD" id="cd00371">
    <property type="entry name" value="HMA"/>
    <property type="match status" value="3"/>
</dbReference>
<dbReference type="eggNOG" id="KOG0207">
    <property type="taxonomic scope" value="Eukaryota"/>
</dbReference>
<feature type="domain" description="HMA" evidence="5">
    <location>
        <begin position="19"/>
        <end position="85"/>
    </location>
</feature>
<dbReference type="InterPro" id="IPR006122">
    <property type="entry name" value="HMA_Cu_ion-bd"/>
</dbReference>
<dbReference type="InParanoid" id="A0A212ESQ3"/>
<feature type="non-terminal residue" evidence="6">
    <location>
        <position position="283"/>
    </location>
</feature>
<dbReference type="STRING" id="278856.A0A212ESQ3"/>
<dbReference type="Proteomes" id="UP000007151">
    <property type="component" value="Unassembled WGS sequence"/>
</dbReference>
<dbReference type="GO" id="GO:0005507">
    <property type="term" value="F:copper ion binding"/>
    <property type="evidence" value="ECO:0007669"/>
    <property type="project" value="InterPro"/>
</dbReference>
<evidence type="ECO:0000313" key="7">
    <source>
        <dbReference type="Proteomes" id="UP000007151"/>
    </source>
</evidence>
<keyword evidence="2" id="KW-0813">Transport</keyword>
<evidence type="ECO:0000256" key="1">
    <source>
        <dbReference type="ARBA" id="ARBA00022723"/>
    </source>
</evidence>
<dbReference type="PANTHER" id="PTHR46594">
    <property type="entry name" value="P-TYPE CATION-TRANSPORTING ATPASE"/>
    <property type="match status" value="1"/>
</dbReference>
<dbReference type="AlphaFoldDB" id="A0A212ESQ3"/>
<dbReference type="PROSITE" id="PS01047">
    <property type="entry name" value="HMA_1"/>
    <property type="match status" value="2"/>
</dbReference>
<dbReference type="FunFam" id="3.30.70.100:FF:000001">
    <property type="entry name" value="ATPase copper transporting beta"/>
    <property type="match status" value="2"/>
</dbReference>
<accession>A0A212ESQ3</accession>
<dbReference type="PANTHER" id="PTHR46594:SF4">
    <property type="entry name" value="P-TYPE CATION-TRANSPORTING ATPASE"/>
    <property type="match status" value="1"/>
</dbReference>
<dbReference type="InterPro" id="IPR006121">
    <property type="entry name" value="HMA_dom"/>
</dbReference>
<feature type="region of interest" description="Disordered" evidence="4">
    <location>
        <begin position="193"/>
        <end position="242"/>
    </location>
</feature>
<keyword evidence="2" id="KW-0187">Copper transport</keyword>
<dbReference type="PROSITE" id="PS50846">
    <property type="entry name" value="HMA_2"/>
    <property type="match status" value="2"/>
</dbReference>
<reference evidence="6 7" key="1">
    <citation type="journal article" date="2011" name="Cell">
        <title>The monarch butterfly genome yields insights into long-distance migration.</title>
        <authorList>
            <person name="Zhan S."/>
            <person name="Merlin C."/>
            <person name="Boore J.L."/>
            <person name="Reppert S.M."/>
        </authorList>
    </citation>
    <scope>NUCLEOTIDE SEQUENCE [LARGE SCALE GENOMIC DNA]</scope>
    <source>
        <strain evidence="6">F-2</strain>
    </source>
</reference>
<keyword evidence="3" id="KW-0186">Copper</keyword>
<gene>
    <name evidence="6" type="ORF">KGM_214430A</name>
</gene>
<feature type="compositionally biased region" description="Basic and acidic residues" evidence="4">
    <location>
        <begin position="213"/>
        <end position="226"/>
    </location>
</feature>
<dbReference type="NCBIfam" id="TIGR00003">
    <property type="entry name" value="copper ion binding protein"/>
    <property type="match status" value="2"/>
</dbReference>